<dbReference type="SUPFAM" id="SSF54637">
    <property type="entry name" value="Thioesterase/thiol ester dehydrase-isomerase"/>
    <property type="match status" value="1"/>
</dbReference>
<dbReference type="Proteomes" id="UP000570678">
    <property type="component" value="Unassembled WGS sequence"/>
</dbReference>
<name>A0A846Y9W8_9NOCA</name>
<keyword evidence="3" id="KW-1185">Reference proteome</keyword>
<dbReference type="PANTHER" id="PTHR47260:SF1">
    <property type="entry name" value="UPF0644 PROTEIN PB2B4.06"/>
    <property type="match status" value="1"/>
</dbReference>
<dbReference type="PANTHER" id="PTHR47260">
    <property type="entry name" value="UPF0644 PROTEIN PB2B4.06"/>
    <property type="match status" value="1"/>
</dbReference>
<dbReference type="Pfam" id="PF03061">
    <property type="entry name" value="4HBT"/>
    <property type="match status" value="1"/>
</dbReference>
<comment type="caution">
    <text evidence="2">The sequence shown here is derived from an EMBL/GenBank/DDBJ whole genome shotgun (WGS) entry which is preliminary data.</text>
</comment>
<dbReference type="InterPro" id="IPR029069">
    <property type="entry name" value="HotDog_dom_sf"/>
</dbReference>
<dbReference type="CDD" id="cd03443">
    <property type="entry name" value="PaaI_thioesterase"/>
    <property type="match status" value="1"/>
</dbReference>
<gene>
    <name evidence="2" type="ORF">HGA15_00110</name>
</gene>
<sequence length="120" mass="13272">MVSRVVCALENEGGPEVAHGGWTAGVMDELVGHALMLNNQFGVTGSLTVKFVRPVPVGWQLIGRAWAVKEEGRRVFVRATLELESSGAVVAEADAIMVRRPDSHFEQHYRWLDTQRDVSE</sequence>
<evidence type="ECO:0000313" key="3">
    <source>
        <dbReference type="Proteomes" id="UP000570678"/>
    </source>
</evidence>
<evidence type="ECO:0000259" key="1">
    <source>
        <dbReference type="Pfam" id="PF03061"/>
    </source>
</evidence>
<dbReference type="InterPro" id="IPR006683">
    <property type="entry name" value="Thioestr_dom"/>
</dbReference>
<accession>A0A846Y9W8</accession>
<feature type="domain" description="Thioesterase" evidence="1">
    <location>
        <begin position="17"/>
        <end position="86"/>
    </location>
</feature>
<dbReference type="EMBL" id="JAAXOT010000001">
    <property type="protein sequence ID" value="NKY54584.1"/>
    <property type="molecule type" value="Genomic_DNA"/>
</dbReference>
<organism evidence="2 3">
    <name type="scientific">Nocardia flavorosea</name>
    <dbReference type="NCBI Taxonomy" id="53429"/>
    <lineage>
        <taxon>Bacteria</taxon>
        <taxon>Bacillati</taxon>
        <taxon>Actinomycetota</taxon>
        <taxon>Actinomycetes</taxon>
        <taxon>Mycobacteriales</taxon>
        <taxon>Nocardiaceae</taxon>
        <taxon>Nocardia</taxon>
    </lineage>
</organism>
<evidence type="ECO:0000313" key="2">
    <source>
        <dbReference type="EMBL" id="NKY54584.1"/>
    </source>
</evidence>
<dbReference type="InterPro" id="IPR052061">
    <property type="entry name" value="PTE-AB_protein"/>
</dbReference>
<dbReference type="Gene3D" id="3.10.129.10">
    <property type="entry name" value="Hotdog Thioesterase"/>
    <property type="match status" value="1"/>
</dbReference>
<dbReference type="AlphaFoldDB" id="A0A846Y9W8"/>
<reference evidence="2 3" key="1">
    <citation type="submission" date="2020-04" db="EMBL/GenBank/DDBJ databases">
        <title>MicrobeNet Type strains.</title>
        <authorList>
            <person name="Nicholson A.C."/>
        </authorList>
    </citation>
    <scope>NUCLEOTIDE SEQUENCE [LARGE SCALE GENOMIC DNA]</scope>
    <source>
        <strain evidence="2 3">JCM 3332</strain>
    </source>
</reference>
<protein>
    <submittedName>
        <fullName evidence="2">PaaI family thioesterase</fullName>
    </submittedName>
</protein>
<proteinExistence type="predicted"/>